<dbReference type="PANTHER" id="PTHR34817:SF1">
    <property type="entry name" value="NUCLEOTIDYLTRANSFERASE"/>
    <property type="match status" value="1"/>
</dbReference>
<dbReference type="PANTHER" id="PTHR34817">
    <property type="entry name" value="NUCLEOTIDYLTRANSFERASE"/>
    <property type="match status" value="1"/>
</dbReference>
<evidence type="ECO:0000313" key="2">
    <source>
        <dbReference type="Proteomes" id="UP000717624"/>
    </source>
</evidence>
<dbReference type="EMBL" id="JAFBEB010000009">
    <property type="protein sequence ID" value="MBM7591023.1"/>
    <property type="molecule type" value="Genomic_DNA"/>
</dbReference>
<sequence>MNLLLEPLYQTAPFLRRHLISLVLAGSHGYGMATETSDIDLRGIAYPPPEAVFGLQTYEQTTLAEPDTVIYSLPKFVRLAMKGNPTLLEMLFAETEHWLICTEEGERLRAHRHLFLSKRVFYSFGGYAYKHLQKLSAQADNPSASYHGKDASHLIRLLQCGIELLQEGALRVKRENAAELLSIRQGQWKLTDLLAYAQSLYDQLQAAHANTRLPDQPDSATIERLLMQMQMRFYLERGDEPTAT</sequence>
<reference evidence="1" key="1">
    <citation type="submission" date="2021-01" db="EMBL/GenBank/DDBJ databases">
        <title>Genomic Encyclopedia of Type Strains, Phase IV (KMG-IV): sequencing the most valuable type-strain genomes for metagenomic binning, comparative biology and taxonomic classification.</title>
        <authorList>
            <person name="Goeker M."/>
        </authorList>
    </citation>
    <scope>NUCLEOTIDE SEQUENCE</scope>
    <source>
        <strain evidence="1">DSM 25523</strain>
    </source>
</reference>
<dbReference type="InterPro" id="IPR018775">
    <property type="entry name" value="RlaP"/>
</dbReference>
<protein>
    <submittedName>
        <fullName evidence="1">Nucleotidyltransferase</fullName>
    </submittedName>
</protein>
<gene>
    <name evidence="1" type="ORF">JOD01_002649</name>
</gene>
<dbReference type="AlphaFoldDB" id="A0A938XV35"/>
<accession>A0A938XV35</accession>
<dbReference type="RefSeq" id="WP_204518766.1">
    <property type="nucleotide sequence ID" value="NZ_BAABIN010000014.1"/>
</dbReference>
<name>A0A938XV35_9BACL</name>
<keyword evidence="2" id="KW-1185">Reference proteome</keyword>
<dbReference type="Proteomes" id="UP000717624">
    <property type="component" value="Unassembled WGS sequence"/>
</dbReference>
<organism evidence="1 2">
    <name type="scientific">Brevibacillus fulvus</name>
    <dbReference type="NCBI Taxonomy" id="1125967"/>
    <lineage>
        <taxon>Bacteria</taxon>
        <taxon>Bacillati</taxon>
        <taxon>Bacillota</taxon>
        <taxon>Bacilli</taxon>
        <taxon>Bacillales</taxon>
        <taxon>Paenibacillaceae</taxon>
        <taxon>Brevibacillus</taxon>
    </lineage>
</organism>
<proteinExistence type="predicted"/>
<evidence type="ECO:0000313" key="1">
    <source>
        <dbReference type="EMBL" id="MBM7591023.1"/>
    </source>
</evidence>
<dbReference type="Pfam" id="PF10127">
    <property type="entry name" value="RlaP"/>
    <property type="match status" value="1"/>
</dbReference>
<comment type="caution">
    <text evidence="1">The sequence shown here is derived from an EMBL/GenBank/DDBJ whole genome shotgun (WGS) entry which is preliminary data.</text>
</comment>